<evidence type="ECO:0000256" key="2">
    <source>
        <dbReference type="ARBA" id="ARBA00022771"/>
    </source>
</evidence>
<keyword evidence="8" id="KW-1185">Reference proteome</keyword>
<feature type="compositionally biased region" description="Low complexity" evidence="5">
    <location>
        <begin position="721"/>
        <end position="733"/>
    </location>
</feature>
<dbReference type="PANTHER" id="PTHR31973:SF190">
    <property type="entry name" value="MULE TRANSPOSASE DOMAIN-CONTAINING PROTEIN"/>
    <property type="match status" value="1"/>
</dbReference>
<dbReference type="Pfam" id="PF04434">
    <property type="entry name" value="SWIM"/>
    <property type="match status" value="1"/>
</dbReference>
<keyword evidence="2 4" id="KW-0863">Zinc-finger</keyword>
<dbReference type="PROSITE" id="PS50966">
    <property type="entry name" value="ZF_SWIM"/>
    <property type="match status" value="1"/>
</dbReference>
<dbReference type="InterPro" id="IPR005162">
    <property type="entry name" value="Retrotrans_gag_dom"/>
</dbReference>
<comment type="caution">
    <text evidence="7">The sequence shown here is derived from an EMBL/GenBank/DDBJ whole genome shotgun (WGS) entry which is preliminary data.</text>
</comment>
<gene>
    <name evidence="7" type="ORF">Tco_0910508</name>
</gene>
<feature type="region of interest" description="Disordered" evidence="5">
    <location>
        <begin position="298"/>
        <end position="326"/>
    </location>
</feature>
<keyword evidence="1" id="KW-0479">Metal-binding</keyword>
<feature type="domain" description="SWIM-type" evidence="6">
    <location>
        <begin position="570"/>
        <end position="612"/>
    </location>
</feature>
<dbReference type="Proteomes" id="UP001151760">
    <property type="component" value="Unassembled WGS sequence"/>
</dbReference>
<dbReference type="Pfam" id="PF03732">
    <property type="entry name" value="Retrotrans_gag"/>
    <property type="match status" value="1"/>
</dbReference>
<feature type="compositionally biased region" description="Basic and acidic residues" evidence="5">
    <location>
        <begin position="1074"/>
        <end position="1084"/>
    </location>
</feature>
<keyword evidence="7" id="KW-0695">RNA-directed DNA polymerase</keyword>
<keyword evidence="3" id="KW-0862">Zinc</keyword>
<evidence type="ECO:0000256" key="3">
    <source>
        <dbReference type="ARBA" id="ARBA00022833"/>
    </source>
</evidence>
<accession>A0ABQ5CTI2</accession>
<feature type="region of interest" description="Disordered" evidence="5">
    <location>
        <begin position="1103"/>
        <end position="1122"/>
    </location>
</feature>
<dbReference type="Pfam" id="PF10551">
    <property type="entry name" value="MULE"/>
    <property type="match status" value="1"/>
</dbReference>
<evidence type="ECO:0000256" key="5">
    <source>
        <dbReference type="SAM" id="MobiDB-lite"/>
    </source>
</evidence>
<keyword evidence="7" id="KW-0808">Transferase</keyword>
<feature type="compositionally biased region" description="Low complexity" evidence="5">
    <location>
        <begin position="313"/>
        <end position="322"/>
    </location>
</feature>
<proteinExistence type="predicted"/>
<keyword evidence="7" id="KW-0548">Nucleotidyltransferase</keyword>
<name>A0ABQ5CTI2_9ASTR</name>
<protein>
    <submittedName>
        <fullName evidence="7">Reverse transcriptase domain-containing protein</fullName>
    </submittedName>
</protein>
<feature type="compositionally biased region" description="Basic and acidic residues" evidence="5">
    <location>
        <begin position="1058"/>
        <end position="1067"/>
    </location>
</feature>
<evidence type="ECO:0000256" key="4">
    <source>
        <dbReference type="PROSITE-ProRule" id="PRU00325"/>
    </source>
</evidence>
<dbReference type="EMBL" id="BQNB010014608">
    <property type="protein sequence ID" value="GJT30233.1"/>
    <property type="molecule type" value="Genomic_DNA"/>
</dbReference>
<feature type="compositionally biased region" description="Low complexity" evidence="5">
    <location>
        <begin position="753"/>
        <end position="770"/>
    </location>
</feature>
<dbReference type="InterPro" id="IPR007527">
    <property type="entry name" value="Znf_SWIM"/>
</dbReference>
<feature type="region of interest" description="Disordered" evidence="5">
    <location>
        <begin position="670"/>
        <end position="706"/>
    </location>
</feature>
<evidence type="ECO:0000259" key="6">
    <source>
        <dbReference type="PROSITE" id="PS50966"/>
    </source>
</evidence>
<reference evidence="7" key="2">
    <citation type="submission" date="2022-01" db="EMBL/GenBank/DDBJ databases">
        <authorList>
            <person name="Yamashiro T."/>
            <person name="Shiraishi A."/>
            <person name="Satake H."/>
            <person name="Nakayama K."/>
        </authorList>
    </citation>
    <scope>NUCLEOTIDE SEQUENCE</scope>
</reference>
<reference evidence="7" key="1">
    <citation type="journal article" date="2022" name="Int. J. Mol. Sci.">
        <title>Draft Genome of Tanacetum Coccineum: Genomic Comparison of Closely Related Tanacetum-Family Plants.</title>
        <authorList>
            <person name="Yamashiro T."/>
            <person name="Shiraishi A."/>
            <person name="Nakayama K."/>
            <person name="Satake H."/>
        </authorList>
    </citation>
    <scope>NUCLEOTIDE SEQUENCE</scope>
</reference>
<evidence type="ECO:0000313" key="7">
    <source>
        <dbReference type="EMBL" id="GJT30233.1"/>
    </source>
</evidence>
<dbReference type="GO" id="GO:0003964">
    <property type="term" value="F:RNA-directed DNA polymerase activity"/>
    <property type="evidence" value="ECO:0007669"/>
    <property type="project" value="UniProtKB-KW"/>
</dbReference>
<dbReference type="SMART" id="SM00575">
    <property type="entry name" value="ZnF_PMZ"/>
    <property type="match status" value="1"/>
</dbReference>
<feature type="compositionally biased region" description="Basic and acidic residues" evidence="5">
    <location>
        <begin position="640"/>
        <end position="651"/>
    </location>
</feature>
<feature type="compositionally biased region" description="Polar residues" evidence="5">
    <location>
        <begin position="681"/>
        <end position="697"/>
    </location>
</feature>
<feature type="region of interest" description="Disordered" evidence="5">
    <location>
        <begin position="721"/>
        <end position="836"/>
    </location>
</feature>
<evidence type="ECO:0000256" key="1">
    <source>
        <dbReference type="ARBA" id="ARBA00022723"/>
    </source>
</evidence>
<dbReference type="PANTHER" id="PTHR31973">
    <property type="entry name" value="POLYPROTEIN, PUTATIVE-RELATED"/>
    <property type="match status" value="1"/>
</dbReference>
<organism evidence="7 8">
    <name type="scientific">Tanacetum coccineum</name>
    <dbReference type="NCBI Taxonomy" id="301880"/>
    <lineage>
        <taxon>Eukaryota</taxon>
        <taxon>Viridiplantae</taxon>
        <taxon>Streptophyta</taxon>
        <taxon>Embryophyta</taxon>
        <taxon>Tracheophyta</taxon>
        <taxon>Spermatophyta</taxon>
        <taxon>Magnoliopsida</taxon>
        <taxon>eudicotyledons</taxon>
        <taxon>Gunneridae</taxon>
        <taxon>Pentapetalae</taxon>
        <taxon>asterids</taxon>
        <taxon>campanulids</taxon>
        <taxon>Asterales</taxon>
        <taxon>Asteraceae</taxon>
        <taxon>Asteroideae</taxon>
        <taxon>Anthemideae</taxon>
        <taxon>Anthemidinae</taxon>
        <taxon>Tanacetum</taxon>
    </lineage>
</organism>
<feature type="compositionally biased region" description="Basic and acidic residues" evidence="5">
    <location>
        <begin position="797"/>
        <end position="821"/>
    </location>
</feature>
<evidence type="ECO:0000313" key="8">
    <source>
        <dbReference type="Proteomes" id="UP001151760"/>
    </source>
</evidence>
<feature type="region of interest" description="Disordered" evidence="5">
    <location>
        <begin position="622"/>
        <end position="651"/>
    </location>
</feature>
<dbReference type="InterPro" id="IPR018289">
    <property type="entry name" value="MULE_transposase_dom"/>
</dbReference>
<sequence>MEAPQKTVDGHHRSTYGFDFDFQIMHPICFRFEYIMVENFKGIQAECCTGEFKPMFYNYLRPLTSLDEGLYALACEDDTSYLRAPRFRATLEEITDEPGSIAANKTEKILCKSDEKSFGVDDLDLNLNEPVNLNVSQVETQSELPVSEEPDVGRTQEPILVEVSTQEPIVTEVNTEVPIVEEVGTQEFSVEDVVLEDYSSKDAGTDDDDDDDVDKDFLVDEENEIVEPDVDVHLFGIGMDHPFDNIGVTNLKFTTPKEAKDRVYLHSIKSSRNLKLYKNDGVGIRARCDGKVLVFTMSQGTRPTGPNRGMEAGPSGSSGPTTRSKKGRIQVVKTHSDTHTCLQSREIKHRTYKFLSENIFEQARVNPDIPVKAVQDQLQHELEMKKYVCRSLKLGFRACRRDLSGLDGAFMKGPFPSQVLVAVGLDSNNGIYPLAYALVEAESKSSWCWFLQCLGDDIDSHPNLNFTFISDRQKGIISAIKTVYPSRAKSDLLLNNICEVFNGKIVGGKDKPVIKLLKYIREYCMNRIVNVQGVIDKCTGPLTPTAIRIMKFIKKEAHFMKVQWNGANKYQVSGSLGDQCVMNVVGMTCSCKKWELTMIPCKHAIAACWNMALNDHATPPPETTKYWEKSTCPRKKEKRSKHEDEPFVKDGKLSRKGRIITWQSCGNTRHNKATCKGQGGNNAEASGSASRHAQQTEPAIGQDGSGGSGVGAVIGLSVAASKGGAGGASQSLSHSRWTRRRVQTERISPQKRTPTQPASQPSTSSQVPVSETRNANGREMGDGIPTQSSATGGASEWQRERVVEFKEVPNREGGRVERNAEGGRPSKPRVNRSRSQGTNLPLLLAAHLRRNENGQPLQSSLTSIYGGHQPSTNIGGNLPLMDYPLLDVLKMPSHVGSYDGKGDPDNYLHLFEGAIRMQKWAMPVSCHMFTYTLKDSTRIWWNSQKADSILNYEELKAKFWSHFSQQKKFTKTHPTVHNIKQREGESTKAFVTRYTDNTLQILGLHEDQRISGFVHGLRTRNLVEFLSTYLLTTYKGLMEKTYTCIEAREVATNGAPNDQREGFDRSKKNSPWDNNREKKDRSRHQIKEAVKSGQLSHLLKGIKKGKVKVPHTQRGYGKKEKDTTPVEAPILMISRREPAARRVSAEEPMSHRVDSKVPLVGFSGEHSCPIGEVLLETTIGDATFTRTKTLNFVIVRSTSPYNLLLGRTTMQKMGIVVFMIHGAIKFYTPRGIGTVLSTCESDKEGERSKRLKEVSLRETEEIFSCADAEERVIVNDKYPEQMVIVGRQLPANFKENLQNLLRSNADVFAWTHAYMTGIPRTIMIRGKPLNTEHKLNEYKHIKLIKQKRRGLGSDHSAAACKEVDELMKAGIL</sequence>
<feature type="region of interest" description="Disordered" evidence="5">
    <location>
        <begin position="1053"/>
        <end position="1084"/>
    </location>
</feature>
<dbReference type="InterPro" id="IPR006564">
    <property type="entry name" value="Znf_PMZ"/>
</dbReference>